<name>A0ABU4LIU1_9ACTN</name>
<keyword evidence="3" id="KW-1185">Reference proteome</keyword>
<dbReference type="InterPro" id="IPR027417">
    <property type="entry name" value="P-loop_NTPase"/>
</dbReference>
<feature type="region of interest" description="Disordered" evidence="1">
    <location>
        <begin position="1"/>
        <end position="29"/>
    </location>
</feature>
<evidence type="ECO:0000313" key="3">
    <source>
        <dbReference type="Proteomes" id="UP001271723"/>
    </source>
</evidence>
<sequence length="289" mass="31277">MRFLSRRRPSPPREPSVSSEPGTPRLPQPHVDLTHGAGQKAARLSEHPLIGLDAEGGAVHLTPADGHVLAVAPPGMGTTELLRSLGAQALAAGQHLDILDVHHVGHDWARGLDRVTYVDDPDQLHRHLIGLAHQARGRAAKGHPGPRRLLLVENDGTTQVLLDHQADPRPNGVALDALTAVLAHGRLAGIQVVLACRELPGPLNGLARDLFSTRLLIEPNDRTWRIAGLTDRTRPPSTGFRPGLWHHLTRDGDHRLVQAARIAQDAAATLAHRAPDQPPAVCRTKEFQR</sequence>
<gene>
    <name evidence="2" type="ORF">PV517_44500</name>
</gene>
<protein>
    <recommendedName>
        <fullName evidence="4">FtsK domain-containing protein</fullName>
    </recommendedName>
</protein>
<comment type="caution">
    <text evidence="2">The sequence shown here is derived from an EMBL/GenBank/DDBJ whole genome shotgun (WGS) entry which is preliminary data.</text>
</comment>
<feature type="compositionally biased region" description="Basic residues" evidence="1">
    <location>
        <begin position="1"/>
        <end position="10"/>
    </location>
</feature>
<proteinExistence type="predicted"/>
<evidence type="ECO:0000313" key="2">
    <source>
        <dbReference type="EMBL" id="MDX2915716.1"/>
    </source>
</evidence>
<dbReference type="EMBL" id="JARAVY010000032">
    <property type="protein sequence ID" value="MDX2915716.1"/>
    <property type="molecule type" value="Genomic_DNA"/>
</dbReference>
<dbReference type="RefSeq" id="WP_267300046.1">
    <property type="nucleotide sequence ID" value="NZ_JAGJBZ010000005.1"/>
</dbReference>
<evidence type="ECO:0000256" key="1">
    <source>
        <dbReference type="SAM" id="MobiDB-lite"/>
    </source>
</evidence>
<dbReference type="Proteomes" id="UP001271723">
    <property type="component" value="Unassembled WGS sequence"/>
</dbReference>
<evidence type="ECO:0008006" key="4">
    <source>
        <dbReference type="Google" id="ProtNLM"/>
    </source>
</evidence>
<reference evidence="2 3" key="1">
    <citation type="journal article" date="2023" name="Microb. Genom.">
        <title>Mesoterricola silvestris gen. nov., sp. nov., Mesoterricola sediminis sp. nov., Geothrix oryzae sp. nov., Geothrix edaphica sp. nov., Geothrix rubra sp. nov., and Geothrix limicola sp. nov., six novel members of Acidobacteriota isolated from soils.</title>
        <authorList>
            <person name="Weisberg A.J."/>
            <person name="Pearce E."/>
            <person name="Kramer C.G."/>
            <person name="Chang J.H."/>
            <person name="Clarke C.R."/>
        </authorList>
    </citation>
    <scope>NUCLEOTIDE SEQUENCE [LARGE SCALE GENOMIC DNA]</scope>
    <source>
        <strain evidence="2 3">NRRL_B-2795</strain>
    </source>
</reference>
<dbReference type="Gene3D" id="3.40.50.300">
    <property type="entry name" value="P-loop containing nucleotide triphosphate hydrolases"/>
    <property type="match status" value="1"/>
</dbReference>
<organism evidence="2 3">
    <name type="scientific">Streptomyces griseiscabiei</name>
    <dbReference type="NCBI Taxonomy" id="2993540"/>
    <lineage>
        <taxon>Bacteria</taxon>
        <taxon>Bacillati</taxon>
        <taxon>Actinomycetota</taxon>
        <taxon>Actinomycetes</taxon>
        <taxon>Kitasatosporales</taxon>
        <taxon>Streptomycetaceae</taxon>
        <taxon>Streptomyces</taxon>
    </lineage>
</organism>
<accession>A0ABU4LIU1</accession>